<dbReference type="InterPro" id="IPR003439">
    <property type="entry name" value="ABC_transporter-like_ATP-bd"/>
</dbReference>
<evidence type="ECO:0000256" key="6">
    <source>
        <dbReference type="ARBA" id="ARBA00022840"/>
    </source>
</evidence>
<dbReference type="RefSeq" id="WP_353713260.1">
    <property type="nucleotide sequence ID" value="NZ_CP159279.1"/>
</dbReference>
<comment type="similarity">
    <text evidence="9">Belongs to the ABC transporter superfamily. Lipid exporter (TC 3.A.1.106) family.</text>
</comment>
<dbReference type="PROSITE" id="PS50929">
    <property type="entry name" value="ABC_TM1F"/>
    <property type="match status" value="1"/>
</dbReference>
<dbReference type="AlphaFoldDB" id="A0AAU8EXD4"/>
<sequence>MTAHAHRAQPSAQQAAAARKQAWPPRRGRNAGPSVPESGLRRTLRCVRPHLQGHRLLMTGGFAGLTFDVVFRLVEPWPLKLVVDAVSRSLGATLHKPGPSMDASLQTLILCGAAVVAISIGRAIANYWSAVCFALIGSRVAADLRARAFRHVQSLSMRHHTRASTGDTVQRLVGDVSRLQDVAITAGLPLMGNMATLAAMIGILLLLDPLLSLVVVLAGGVFVLLSRASSGQITVAAGNSRKGEGHLATTAAQTLGAIREVQAYGLEDTISSSFRSSNQATLGTGVAALRLAAGLERRTDVLIGVATAVVLAGGGWRVMEHVITPGDLVIFLMYLKTGMKPLKDVAKQIGRIARATASGERVADLLEAQTDLPESAHARRLDNRNPDIVIEGVSAGHGDGMVLHGIHLTIPAGEHVAILGPSGAGKSTLASLILRMLDPATGSVRVGGADLRELKIASVRSHVSILLQDSVLFGASVRDNIRFGRLDATDREVEEAAALAQAGDFIRSLPDGYDTVLGEAAKDLSGGQRQRIAIARAILRRAPIVILDEATAGLDPASRDSVLQALAALTRERTSITITHDPHSARSCDRIVWLENGRIVEEGRPEELLRDPGSRFSRWMDDEDPSRPDEKLEVQ</sequence>
<evidence type="ECO:0000256" key="11">
    <source>
        <dbReference type="SAM" id="Phobius"/>
    </source>
</evidence>
<keyword evidence="3" id="KW-1003">Cell membrane</keyword>
<evidence type="ECO:0000259" key="13">
    <source>
        <dbReference type="PROSITE" id="PS50929"/>
    </source>
</evidence>
<dbReference type="CDD" id="cd18564">
    <property type="entry name" value="ABC_6TM_exporter_like"/>
    <property type="match status" value="1"/>
</dbReference>
<feature type="domain" description="ABC transmembrane type-1" evidence="13">
    <location>
        <begin position="60"/>
        <end position="354"/>
    </location>
</feature>
<organism evidence="14">
    <name type="scientific">Arthrobacter sp. K5</name>
    <dbReference type="NCBI Taxonomy" id="2839623"/>
    <lineage>
        <taxon>Bacteria</taxon>
        <taxon>Bacillati</taxon>
        <taxon>Actinomycetota</taxon>
        <taxon>Actinomycetes</taxon>
        <taxon>Micrococcales</taxon>
        <taxon>Micrococcaceae</taxon>
        <taxon>Arthrobacter</taxon>
    </lineage>
</organism>
<dbReference type="FunFam" id="3.40.50.300:FF:000299">
    <property type="entry name" value="ABC transporter ATP-binding protein/permease"/>
    <property type="match status" value="1"/>
</dbReference>
<feature type="transmembrane region" description="Helical" evidence="11">
    <location>
        <begin position="103"/>
        <end position="121"/>
    </location>
</feature>
<evidence type="ECO:0000256" key="1">
    <source>
        <dbReference type="ARBA" id="ARBA00004651"/>
    </source>
</evidence>
<dbReference type="InterPro" id="IPR036640">
    <property type="entry name" value="ABC1_TM_sf"/>
</dbReference>
<evidence type="ECO:0000256" key="5">
    <source>
        <dbReference type="ARBA" id="ARBA00022741"/>
    </source>
</evidence>
<dbReference type="InterPro" id="IPR003593">
    <property type="entry name" value="AAA+_ATPase"/>
</dbReference>
<keyword evidence="6 14" id="KW-0067">ATP-binding</keyword>
<evidence type="ECO:0000256" key="2">
    <source>
        <dbReference type="ARBA" id="ARBA00022448"/>
    </source>
</evidence>
<dbReference type="GO" id="GO:0005524">
    <property type="term" value="F:ATP binding"/>
    <property type="evidence" value="ECO:0007669"/>
    <property type="project" value="UniProtKB-KW"/>
</dbReference>
<dbReference type="GO" id="GO:0016887">
    <property type="term" value="F:ATP hydrolysis activity"/>
    <property type="evidence" value="ECO:0007669"/>
    <property type="project" value="InterPro"/>
</dbReference>
<keyword evidence="4 11" id="KW-0812">Transmembrane</keyword>
<evidence type="ECO:0000259" key="12">
    <source>
        <dbReference type="PROSITE" id="PS50893"/>
    </source>
</evidence>
<accession>A0AAU8EXD4</accession>
<dbReference type="SUPFAM" id="SSF52540">
    <property type="entry name" value="P-loop containing nucleoside triphosphate hydrolases"/>
    <property type="match status" value="1"/>
</dbReference>
<feature type="compositionally biased region" description="Low complexity" evidence="10">
    <location>
        <begin position="8"/>
        <end position="25"/>
    </location>
</feature>
<feature type="region of interest" description="Disordered" evidence="10">
    <location>
        <begin position="1"/>
        <end position="39"/>
    </location>
</feature>
<dbReference type="Gene3D" id="1.20.1560.10">
    <property type="entry name" value="ABC transporter type 1, transmembrane domain"/>
    <property type="match status" value="1"/>
</dbReference>
<keyword evidence="5" id="KW-0547">Nucleotide-binding</keyword>
<evidence type="ECO:0000256" key="3">
    <source>
        <dbReference type="ARBA" id="ARBA00022475"/>
    </source>
</evidence>
<evidence type="ECO:0000256" key="8">
    <source>
        <dbReference type="ARBA" id="ARBA00023136"/>
    </source>
</evidence>
<dbReference type="InterPro" id="IPR039421">
    <property type="entry name" value="Type_1_exporter"/>
</dbReference>
<keyword evidence="8 11" id="KW-0472">Membrane</keyword>
<dbReference type="InterPro" id="IPR011527">
    <property type="entry name" value="ABC1_TM_dom"/>
</dbReference>
<proteinExistence type="inferred from homology"/>
<dbReference type="GO" id="GO:0005886">
    <property type="term" value="C:plasma membrane"/>
    <property type="evidence" value="ECO:0007669"/>
    <property type="project" value="UniProtKB-SubCell"/>
</dbReference>
<evidence type="ECO:0000256" key="10">
    <source>
        <dbReference type="SAM" id="MobiDB-lite"/>
    </source>
</evidence>
<comment type="subcellular location">
    <subcellularLocation>
        <location evidence="1">Cell membrane</location>
        <topology evidence="1">Multi-pass membrane protein</topology>
    </subcellularLocation>
</comment>
<evidence type="ECO:0000256" key="4">
    <source>
        <dbReference type="ARBA" id="ARBA00022692"/>
    </source>
</evidence>
<dbReference type="Pfam" id="PF00005">
    <property type="entry name" value="ABC_tran"/>
    <property type="match status" value="1"/>
</dbReference>
<dbReference type="PANTHER" id="PTHR24221:SF468">
    <property type="entry name" value="ABC TRANSPORTER"/>
    <property type="match status" value="1"/>
</dbReference>
<keyword evidence="2" id="KW-0813">Transport</keyword>
<gene>
    <name evidence="14" type="ORF">ABRP34_11050</name>
</gene>
<feature type="transmembrane region" description="Helical" evidence="11">
    <location>
        <begin position="197"/>
        <end position="225"/>
    </location>
</feature>
<dbReference type="SMART" id="SM00382">
    <property type="entry name" value="AAA"/>
    <property type="match status" value="1"/>
</dbReference>
<dbReference type="SUPFAM" id="SSF90123">
    <property type="entry name" value="ABC transporter transmembrane region"/>
    <property type="match status" value="1"/>
</dbReference>
<evidence type="ECO:0000256" key="9">
    <source>
        <dbReference type="ARBA" id="ARBA00061644"/>
    </source>
</evidence>
<reference evidence="14" key="1">
    <citation type="submission" date="2024-06" db="EMBL/GenBank/DDBJ databases">
        <title>Biodegradation of dimethachlon by Arthrobacter sp. K5: mechanistic insights and ecological implications.</title>
        <authorList>
            <person name="Hu S."/>
            <person name="Lu P."/>
        </authorList>
    </citation>
    <scope>NUCLEOTIDE SEQUENCE</scope>
    <source>
        <strain evidence="14">K5</strain>
    </source>
</reference>
<dbReference type="PROSITE" id="PS50893">
    <property type="entry name" value="ABC_TRANSPORTER_2"/>
    <property type="match status" value="1"/>
</dbReference>
<name>A0AAU8EXD4_9MICC</name>
<dbReference type="GO" id="GO:0140359">
    <property type="term" value="F:ABC-type transporter activity"/>
    <property type="evidence" value="ECO:0007669"/>
    <property type="project" value="InterPro"/>
</dbReference>
<feature type="compositionally biased region" description="Basic and acidic residues" evidence="10">
    <location>
        <begin position="604"/>
        <end position="613"/>
    </location>
</feature>
<dbReference type="InterPro" id="IPR017871">
    <property type="entry name" value="ABC_transporter-like_CS"/>
</dbReference>
<feature type="compositionally biased region" description="Basic and acidic residues" evidence="10">
    <location>
        <begin position="625"/>
        <end position="635"/>
    </location>
</feature>
<feature type="domain" description="ABC transporter" evidence="12">
    <location>
        <begin position="388"/>
        <end position="621"/>
    </location>
</feature>
<protein>
    <submittedName>
        <fullName evidence="14">ABC transporter ATP-binding protein</fullName>
    </submittedName>
</protein>
<dbReference type="PROSITE" id="PS00211">
    <property type="entry name" value="ABC_TRANSPORTER_1"/>
    <property type="match status" value="1"/>
</dbReference>
<dbReference type="Pfam" id="PF00664">
    <property type="entry name" value="ABC_membrane"/>
    <property type="match status" value="1"/>
</dbReference>
<dbReference type="InterPro" id="IPR027417">
    <property type="entry name" value="P-loop_NTPase"/>
</dbReference>
<evidence type="ECO:0000256" key="7">
    <source>
        <dbReference type="ARBA" id="ARBA00022989"/>
    </source>
</evidence>
<keyword evidence="7 11" id="KW-1133">Transmembrane helix</keyword>
<dbReference type="GO" id="GO:0034040">
    <property type="term" value="F:ATPase-coupled lipid transmembrane transporter activity"/>
    <property type="evidence" value="ECO:0007669"/>
    <property type="project" value="TreeGrafter"/>
</dbReference>
<feature type="region of interest" description="Disordered" evidence="10">
    <location>
        <begin position="604"/>
        <end position="635"/>
    </location>
</feature>
<dbReference type="PANTHER" id="PTHR24221">
    <property type="entry name" value="ATP-BINDING CASSETTE SUB-FAMILY B"/>
    <property type="match status" value="1"/>
</dbReference>
<evidence type="ECO:0000313" key="14">
    <source>
        <dbReference type="EMBL" id="XCH13482.1"/>
    </source>
</evidence>
<dbReference type="Gene3D" id="3.40.50.300">
    <property type="entry name" value="P-loop containing nucleotide triphosphate hydrolases"/>
    <property type="match status" value="1"/>
</dbReference>
<dbReference type="EMBL" id="CP159279">
    <property type="protein sequence ID" value="XCH13482.1"/>
    <property type="molecule type" value="Genomic_DNA"/>
</dbReference>